<accession>A0A8H7WES1</accession>
<evidence type="ECO:0000313" key="2">
    <source>
        <dbReference type="EMBL" id="KAG4423568.1"/>
    </source>
</evidence>
<feature type="compositionally biased region" description="Low complexity" evidence="1">
    <location>
        <begin position="601"/>
        <end position="633"/>
    </location>
</feature>
<sequence length="730" mass="84066">MRQSKVDTWERTVLNDRNSNYLGTACVDLEELEFSSEFVREKNEKIVESLKGKFKKEGCYRLEPRNRVPALIEPFDFLTVLDLSKLTPDNLLENPEETPPRLKLPLDLRLSCLHGRQRIEAAKAVLRKPKDRWWTIDLYTDDSDPIWQRELAEEYANSTNFSDGEIYRKIYQYILEQDKLAEKKWWARLTKKKSEFLNRFFKHKRFPAAFNALTDIPGIWDGLNIGVLDKMMALKCDEEIIHYLEEHILQIWSYIFGDDQELMKLADRESVKLVELKAPGLSRGDLELLRGPMQNKKLFPLIRAQNQREMIWTRLSSIEDPIPTIHTLFEDVKYLRPLQRAIRKLLPSDFKGTIRKALRRAFTGTHQEGGVFKVQTGAQKFTFCTGSVEDQVWYGILHLWLYAMRHFDRLVGECPKKEEKQALPAPQKPSSLLWHKFGLLADTLGFATKEIKILKQKNPDAEVAYAALLEARDPDYFTYDESFVLRHLRRMKRMFDTAIEKPDPGGQPTLLVDGPGEAVSRRCGRIFENAHSRTRKYLFLRSIYEPTIGEGDGISSFFVRRSVFFAFFGRPPKNSLFEQQGGNPPSPDLEDVMQVDYDHATTSSDRSTSSSPKSTTSEDSASTSAISEDTTSAVQTPVPPGTTQADPAEGPSQLTWDMNPLVQESHMIAQPQASESQMMTPESQMITPIEPPSRARMRLTREEEEPPADVFLRGKRRGRAYTEPIQQYQR</sequence>
<evidence type="ECO:0000256" key="1">
    <source>
        <dbReference type="SAM" id="MobiDB-lite"/>
    </source>
</evidence>
<dbReference type="Pfam" id="PF12520">
    <property type="entry name" value="DUF3723"/>
    <property type="match status" value="1"/>
</dbReference>
<dbReference type="Proteomes" id="UP000664132">
    <property type="component" value="Unassembled WGS sequence"/>
</dbReference>
<feature type="compositionally biased region" description="Polar residues" evidence="1">
    <location>
        <begin position="672"/>
        <end position="686"/>
    </location>
</feature>
<reference evidence="2" key="1">
    <citation type="submission" date="2021-02" db="EMBL/GenBank/DDBJ databases">
        <title>Genome sequence Cadophora malorum strain M34.</title>
        <authorList>
            <person name="Stefanovic E."/>
            <person name="Vu D."/>
            <person name="Scully C."/>
            <person name="Dijksterhuis J."/>
            <person name="Roader J."/>
            <person name="Houbraken J."/>
        </authorList>
    </citation>
    <scope>NUCLEOTIDE SEQUENCE</scope>
    <source>
        <strain evidence="2">M34</strain>
    </source>
</reference>
<keyword evidence="3" id="KW-1185">Reference proteome</keyword>
<feature type="region of interest" description="Disordered" evidence="1">
    <location>
        <begin position="599"/>
        <end position="655"/>
    </location>
</feature>
<dbReference type="EMBL" id="JAFJYH010000032">
    <property type="protein sequence ID" value="KAG4423568.1"/>
    <property type="molecule type" value="Genomic_DNA"/>
</dbReference>
<proteinExistence type="predicted"/>
<dbReference type="InterPro" id="IPR022198">
    <property type="entry name" value="DUF3723"/>
</dbReference>
<feature type="region of interest" description="Disordered" evidence="1">
    <location>
        <begin position="672"/>
        <end position="730"/>
    </location>
</feature>
<comment type="caution">
    <text evidence="2">The sequence shown here is derived from an EMBL/GenBank/DDBJ whole genome shotgun (WGS) entry which is preliminary data.</text>
</comment>
<organism evidence="2 3">
    <name type="scientific">Cadophora malorum</name>
    <dbReference type="NCBI Taxonomy" id="108018"/>
    <lineage>
        <taxon>Eukaryota</taxon>
        <taxon>Fungi</taxon>
        <taxon>Dikarya</taxon>
        <taxon>Ascomycota</taxon>
        <taxon>Pezizomycotina</taxon>
        <taxon>Leotiomycetes</taxon>
        <taxon>Helotiales</taxon>
        <taxon>Ploettnerulaceae</taxon>
        <taxon>Cadophora</taxon>
    </lineage>
</organism>
<gene>
    <name evidence="2" type="ORF">IFR04_003250</name>
</gene>
<dbReference type="AlphaFoldDB" id="A0A8H7WES1"/>
<name>A0A8H7WES1_9HELO</name>
<protein>
    <submittedName>
        <fullName evidence="2">Uncharacterized protein</fullName>
    </submittedName>
</protein>
<dbReference type="OrthoDB" id="3513309at2759"/>
<evidence type="ECO:0000313" key="3">
    <source>
        <dbReference type="Proteomes" id="UP000664132"/>
    </source>
</evidence>